<evidence type="ECO:0000256" key="2">
    <source>
        <dbReference type="SAM" id="MobiDB-lite"/>
    </source>
</evidence>
<comment type="caution">
    <text evidence="3">The sequence shown here is derived from an EMBL/GenBank/DDBJ whole genome shotgun (WGS) entry which is preliminary data.</text>
</comment>
<sequence>MHKSFLPETTLRTNSIYPELTNETSPPVNPNLKTHDITNPDSEIKTPRAAFILGWKELVELEYKYTKGKSNNEITHETKNKITKAIRDQIQSLGGKFSNVDTLLQQLKTVNGKEKEFLVKVNTVLQEEALAQQVAEKKRTDEISIEKFYLQKQIAKKGKNPNQSTEKIIESNEFLKNSLEKTYQRISDLEQILRKNTENEEYLKKLLKKKEETTAHVETEGKENINKLQNENKLLLESYNTVKKHEKAQKERGDELEKEVIELITSLETTKGERSYVVNIRPRHLSDIRRTALCYVGKGEVLDWHEEYVSELGDELEYDDWRSAIIARFQDAYNLATLKKKLLQLKQKPEENCRAFLSRLKNLYDGIEGKEEKLDHNKTVVEDQLLSKVKKMRDTTKIKILIQGILPIIKTELYLRMSEDANDFDVLCKQLFVSEQILQNKENNDDKELTAVIAGIAHHGKQQDFEIEKIRQKILEMECANKNEISQEKTAVKAATDQSKPRRSKSREHNSRP</sequence>
<feature type="coiled-coil region" evidence="1">
    <location>
        <begin position="172"/>
        <end position="199"/>
    </location>
</feature>
<accession>A0A164QHH6</accession>
<organism evidence="3 4">
    <name type="scientific">Daphnia magna</name>
    <dbReference type="NCBI Taxonomy" id="35525"/>
    <lineage>
        <taxon>Eukaryota</taxon>
        <taxon>Metazoa</taxon>
        <taxon>Ecdysozoa</taxon>
        <taxon>Arthropoda</taxon>
        <taxon>Crustacea</taxon>
        <taxon>Branchiopoda</taxon>
        <taxon>Diplostraca</taxon>
        <taxon>Cladocera</taxon>
        <taxon>Anomopoda</taxon>
        <taxon>Daphniidae</taxon>
        <taxon>Daphnia</taxon>
    </lineage>
</organism>
<name>A0A164QHH6_9CRUS</name>
<proteinExistence type="predicted"/>
<feature type="compositionally biased region" description="Polar residues" evidence="2">
    <location>
        <begin position="10"/>
        <end position="26"/>
    </location>
</feature>
<dbReference type="PANTHER" id="PTHR33223">
    <property type="entry name" value="CCHC-TYPE DOMAIN-CONTAINING PROTEIN"/>
    <property type="match status" value="1"/>
</dbReference>
<dbReference type="AlphaFoldDB" id="A0A164QHH6"/>
<keyword evidence="4" id="KW-1185">Reference proteome</keyword>
<feature type="region of interest" description="Disordered" evidence="2">
    <location>
        <begin position="486"/>
        <end position="513"/>
    </location>
</feature>
<evidence type="ECO:0008006" key="5">
    <source>
        <dbReference type="Google" id="ProtNLM"/>
    </source>
</evidence>
<dbReference type="Proteomes" id="UP000076858">
    <property type="component" value="Unassembled WGS sequence"/>
</dbReference>
<evidence type="ECO:0000256" key="1">
    <source>
        <dbReference type="SAM" id="Coils"/>
    </source>
</evidence>
<gene>
    <name evidence="3" type="ORF">APZ42_028470</name>
</gene>
<keyword evidence="1" id="KW-0175">Coiled coil</keyword>
<feature type="region of interest" description="Disordered" evidence="2">
    <location>
        <begin position="1"/>
        <end position="31"/>
    </location>
</feature>
<dbReference type="EMBL" id="LRGB01002408">
    <property type="protein sequence ID" value="KZS07759.1"/>
    <property type="molecule type" value="Genomic_DNA"/>
</dbReference>
<evidence type="ECO:0000313" key="3">
    <source>
        <dbReference type="EMBL" id="KZS07759.1"/>
    </source>
</evidence>
<protein>
    <recommendedName>
        <fullName evidence="5">Retrotransposon gag domain-containing protein</fullName>
    </recommendedName>
</protein>
<reference evidence="3 4" key="1">
    <citation type="submission" date="2016-03" db="EMBL/GenBank/DDBJ databases">
        <title>EvidentialGene: Evidence-directed Construction of Genes on Genomes.</title>
        <authorList>
            <person name="Gilbert D.G."/>
            <person name="Choi J.-H."/>
            <person name="Mockaitis K."/>
            <person name="Colbourne J."/>
            <person name="Pfrender M."/>
        </authorList>
    </citation>
    <scope>NUCLEOTIDE SEQUENCE [LARGE SCALE GENOMIC DNA]</scope>
    <source>
        <strain evidence="3 4">Xinb3</strain>
        <tissue evidence="3">Complete organism</tissue>
    </source>
</reference>
<dbReference type="OrthoDB" id="6385111at2759"/>
<evidence type="ECO:0000313" key="4">
    <source>
        <dbReference type="Proteomes" id="UP000076858"/>
    </source>
</evidence>
<dbReference type="PANTHER" id="PTHR33223:SF6">
    <property type="entry name" value="CCHC-TYPE DOMAIN-CONTAINING PROTEIN"/>
    <property type="match status" value="1"/>
</dbReference>